<evidence type="ECO:0000313" key="6">
    <source>
        <dbReference type="Proteomes" id="UP000444174"/>
    </source>
</evidence>
<dbReference type="Pfam" id="PF00903">
    <property type="entry name" value="Glyoxalase"/>
    <property type="match status" value="1"/>
</dbReference>
<keyword evidence="6" id="KW-1185">Reference proteome</keyword>
<accession>A0A843YDL7</accession>
<sequence>MSATLIQVTPFVLCADLERQIGFYRDILGFTLGFQAENYAFLRRDGAAVRLLECPPRPDGTPLGHEHSFYIDVEDLDGLFQQLKPQLDQLPPERVRAPFDQPYGQREFHVLDEDGALVFFGAAIAG</sequence>
<proteinExistence type="inferred from homology"/>
<gene>
    <name evidence="5" type="ORF">GFB49_02995</name>
</gene>
<comment type="caution">
    <text evidence="5">The sequence shown here is derived from an EMBL/GenBank/DDBJ whole genome shotgun (WGS) entry which is preliminary data.</text>
</comment>
<evidence type="ECO:0000256" key="1">
    <source>
        <dbReference type="ARBA" id="ARBA00011051"/>
    </source>
</evidence>
<keyword evidence="3" id="KW-0046">Antibiotic resistance</keyword>
<dbReference type="EMBL" id="WIBF01000001">
    <property type="protein sequence ID" value="MQQ07412.1"/>
    <property type="molecule type" value="Genomic_DNA"/>
</dbReference>
<reference evidence="5 6" key="1">
    <citation type="submission" date="2019-10" db="EMBL/GenBank/DDBJ databases">
        <title>Epibacterium sp. nov., isolated from seawater.</title>
        <authorList>
            <person name="Zhang X."/>
            <person name="Li N."/>
        </authorList>
    </citation>
    <scope>NUCLEOTIDE SEQUENCE [LARGE SCALE GENOMIC DNA]</scope>
    <source>
        <strain evidence="5 6">SM1979</strain>
    </source>
</reference>
<dbReference type="Gene3D" id="3.10.180.10">
    <property type="entry name" value="2,3-Dihydroxybiphenyl 1,2-Dioxygenase, domain 1"/>
    <property type="match status" value="1"/>
</dbReference>
<name>A0A843YDL7_9RHOB</name>
<dbReference type="GO" id="GO:0046677">
    <property type="term" value="P:response to antibiotic"/>
    <property type="evidence" value="ECO:0007669"/>
    <property type="project" value="UniProtKB-KW"/>
</dbReference>
<dbReference type="InterPro" id="IPR029068">
    <property type="entry name" value="Glyas_Bleomycin-R_OHBP_Dase"/>
</dbReference>
<dbReference type="Proteomes" id="UP000444174">
    <property type="component" value="Unassembled WGS sequence"/>
</dbReference>
<evidence type="ECO:0000256" key="3">
    <source>
        <dbReference type="ARBA" id="ARBA00023251"/>
    </source>
</evidence>
<dbReference type="SUPFAM" id="SSF54593">
    <property type="entry name" value="Glyoxalase/Bleomycin resistance protein/Dihydroxybiphenyl dioxygenase"/>
    <property type="match status" value="1"/>
</dbReference>
<dbReference type="InterPro" id="IPR004360">
    <property type="entry name" value="Glyas_Fos-R_dOase_dom"/>
</dbReference>
<feature type="domain" description="VOC" evidence="4">
    <location>
        <begin position="4"/>
        <end position="123"/>
    </location>
</feature>
<dbReference type="CDD" id="cd08349">
    <property type="entry name" value="BLMA_like"/>
    <property type="match status" value="1"/>
</dbReference>
<evidence type="ECO:0000256" key="2">
    <source>
        <dbReference type="ARBA" id="ARBA00021572"/>
    </source>
</evidence>
<evidence type="ECO:0000259" key="4">
    <source>
        <dbReference type="PROSITE" id="PS51819"/>
    </source>
</evidence>
<protein>
    <recommendedName>
        <fullName evidence="2">Bleomycin resistance protein</fullName>
    </recommendedName>
</protein>
<organism evidence="5 6">
    <name type="scientific">Tritonibacter litoralis</name>
    <dbReference type="NCBI Taxonomy" id="2662264"/>
    <lineage>
        <taxon>Bacteria</taxon>
        <taxon>Pseudomonadati</taxon>
        <taxon>Pseudomonadota</taxon>
        <taxon>Alphaproteobacteria</taxon>
        <taxon>Rhodobacterales</taxon>
        <taxon>Paracoccaceae</taxon>
        <taxon>Tritonibacter</taxon>
    </lineage>
</organism>
<evidence type="ECO:0000313" key="5">
    <source>
        <dbReference type="EMBL" id="MQQ07412.1"/>
    </source>
</evidence>
<comment type="similarity">
    <text evidence="1">Belongs to the bleomycin resistance protein family.</text>
</comment>
<dbReference type="RefSeq" id="WP_153214299.1">
    <property type="nucleotide sequence ID" value="NZ_WIBF01000001.1"/>
</dbReference>
<dbReference type="PROSITE" id="PS51819">
    <property type="entry name" value="VOC"/>
    <property type="match status" value="1"/>
</dbReference>
<dbReference type="InterPro" id="IPR000335">
    <property type="entry name" value="Bleomycin-R"/>
</dbReference>
<dbReference type="InterPro" id="IPR037523">
    <property type="entry name" value="VOC_core"/>
</dbReference>
<dbReference type="AlphaFoldDB" id="A0A843YDL7"/>